<dbReference type="InterPro" id="IPR001031">
    <property type="entry name" value="Thioesterase"/>
</dbReference>
<dbReference type="FunFam" id="3.30.559.10:FF:000012">
    <property type="entry name" value="Non-ribosomal peptide synthetase"/>
    <property type="match status" value="1"/>
</dbReference>
<dbReference type="InterPro" id="IPR009081">
    <property type="entry name" value="PP-bd_ACP"/>
</dbReference>
<name>A0A951PW00_9NOST</name>
<dbReference type="InterPro" id="IPR020845">
    <property type="entry name" value="AMP-binding_CS"/>
</dbReference>
<keyword evidence="4" id="KW-0597">Phosphoprotein</keyword>
<dbReference type="FunFam" id="3.30.559.30:FF:000001">
    <property type="entry name" value="Non-ribosomal peptide synthetase"/>
    <property type="match status" value="1"/>
</dbReference>
<dbReference type="Gene3D" id="3.30.300.30">
    <property type="match status" value="2"/>
</dbReference>
<dbReference type="SUPFAM" id="SSF52777">
    <property type="entry name" value="CoA-dependent acyltransferases"/>
    <property type="match status" value="2"/>
</dbReference>
<evidence type="ECO:0000259" key="5">
    <source>
        <dbReference type="PROSITE" id="PS50075"/>
    </source>
</evidence>
<reference evidence="6" key="2">
    <citation type="journal article" date="2022" name="Microbiol. Resour. Announc.">
        <title>Metagenome Sequencing to Explore Phylogenomics of Terrestrial Cyanobacteria.</title>
        <authorList>
            <person name="Ward R.D."/>
            <person name="Stajich J.E."/>
            <person name="Johansen J.R."/>
            <person name="Huntemann M."/>
            <person name="Clum A."/>
            <person name="Foster B."/>
            <person name="Foster B."/>
            <person name="Roux S."/>
            <person name="Palaniappan K."/>
            <person name="Varghese N."/>
            <person name="Mukherjee S."/>
            <person name="Reddy T.B.K."/>
            <person name="Daum C."/>
            <person name="Copeland A."/>
            <person name="Chen I.A."/>
            <person name="Ivanova N.N."/>
            <person name="Kyrpides N.C."/>
            <person name="Shapiro N."/>
            <person name="Eloe-Fadrosh E.A."/>
            <person name="Pietrasiak N."/>
        </authorList>
    </citation>
    <scope>NUCLEOTIDE SEQUENCE</scope>
    <source>
        <strain evidence="6">JT2-VF2</strain>
    </source>
</reference>
<dbReference type="NCBIfam" id="NF003417">
    <property type="entry name" value="PRK04813.1"/>
    <property type="match status" value="2"/>
</dbReference>
<evidence type="ECO:0000256" key="1">
    <source>
        <dbReference type="ARBA" id="ARBA00001957"/>
    </source>
</evidence>
<gene>
    <name evidence="6" type="ORF">KME32_04625</name>
</gene>
<dbReference type="Gene3D" id="1.10.1200.10">
    <property type="entry name" value="ACP-like"/>
    <property type="match status" value="2"/>
</dbReference>
<dbReference type="SUPFAM" id="SSF56801">
    <property type="entry name" value="Acetyl-CoA synthetase-like"/>
    <property type="match status" value="2"/>
</dbReference>
<dbReference type="FunFam" id="3.40.50.980:FF:000001">
    <property type="entry name" value="Non-ribosomal peptide synthetase"/>
    <property type="match status" value="2"/>
</dbReference>
<dbReference type="PROSITE" id="PS00455">
    <property type="entry name" value="AMP_BINDING"/>
    <property type="match status" value="1"/>
</dbReference>
<dbReference type="Pfam" id="PF00668">
    <property type="entry name" value="Condensation"/>
    <property type="match status" value="1"/>
</dbReference>
<dbReference type="Pfam" id="PF00550">
    <property type="entry name" value="PP-binding"/>
    <property type="match status" value="2"/>
</dbReference>
<dbReference type="SMART" id="SM00824">
    <property type="entry name" value="PKS_TE"/>
    <property type="match status" value="1"/>
</dbReference>
<dbReference type="Gene3D" id="3.30.559.10">
    <property type="entry name" value="Chloramphenicol acetyltransferase-like domain"/>
    <property type="match status" value="1"/>
</dbReference>
<dbReference type="NCBIfam" id="TIGR01733">
    <property type="entry name" value="AA-adenyl-dom"/>
    <property type="match status" value="2"/>
</dbReference>
<dbReference type="InterPro" id="IPR000873">
    <property type="entry name" value="AMP-dep_synth/lig_dom"/>
</dbReference>
<dbReference type="FunFam" id="3.30.300.30:FF:000010">
    <property type="entry name" value="Enterobactin synthetase component F"/>
    <property type="match status" value="2"/>
</dbReference>
<keyword evidence="3" id="KW-0596">Phosphopantetheine</keyword>
<reference evidence="6" key="1">
    <citation type="submission" date="2021-05" db="EMBL/GenBank/DDBJ databases">
        <authorList>
            <person name="Pietrasiak N."/>
            <person name="Ward R."/>
            <person name="Stajich J.E."/>
            <person name="Kurbessoian T."/>
        </authorList>
    </citation>
    <scope>NUCLEOTIDE SEQUENCE</scope>
    <source>
        <strain evidence="6">JT2-VF2</strain>
    </source>
</reference>
<dbReference type="InterPro" id="IPR029058">
    <property type="entry name" value="AB_hydrolase_fold"/>
</dbReference>
<dbReference type="Pfam" id="PF00501">
    <property type="entry name" value="AMP-binding"/>
    <property type="match status" value="2"/>
</dbReference>
<evidence type="ECO:0000313" key="6">
    <source>
        <dbReference type="EMBL" id="MBW4560438.1"/>
    </source>
</evidence>
<dbReference type="SMART" id="SM00823">
    <property type="entry name" value="PKS_PP"/>
    <property type="match status" value="2"/>
</dbReference>
<dbReference type="InterPro" id="IPR010071">
    <property type="entry name" value="AA_adenyl_dom"/>
</dbReference>
<dbReference type="GO" id="GO:0031177">
    <property type="term" value="F:phosphopantetheine binding"/>
    <property type="evidence" value="ECO:0007669"/>
    <property type="project" value="InterPro"/>
</dbReference>
<dbReference type="PANTHER" id="PTHR45527">
    <property type="entry name" value="NONRIBOSOMAL PEPTIDE SYNTHETASE"/>
    <property type="match status" value="1"/>
</dbReference>
<dbReference type="SUPFAM" id="SSF47336">
    <property type="entry name" value="ACP-like"/>
    <property type="match status" value="2"/>
</dbReference>
<dbReference type="InterPro" id="IPR020806">
    <property type="entry name" value="PKS_PP-bd"/>
</dbReference>
<dbReference type="Gene3D" id="3.40.50.980">
    <property type="match status" value="4"/>
</dbReference>
<protein>
    <submittedName>
        <fullName evidence="6">Amino acid adenylation domain-containing protein</fullName>
    </submittedName>
</protein>
<dbReference type="InterPro" id="IPR045851">
    <property type="entry name" value="AMP-bd_C_sf"/>
</dbReference>
<organism evidence="6 7">
    <name type="scientific">Mojavia pulchra JT2-VF2</name>
    <dbReference type="NCBI Taxonomy" id="287848"/>
    <lineage>
        <taxon>Bacteria</taxon>
        <taxon>Bacillati</taxon>
        <taxon>Cyanobacteriota</taxon>
        <taxon>Cyanophyceae</taxon>
        <taxon>Nostocales</taxon>
        <taxon>Nostocaceae</taxon>
    </lineage>
</organism>
<evidence type="ECO:0000313" key="7">
    <source>
        <dbReference type="Proteomes" id="UP000715781"/>
    </source>
</evidence>
<dbReference type="Pfam" id="PF00975">
    <property type="entry name" value="Thioesterase"/>
    <property type="match status" value="1"/>
</dbReference>
<dbReference type="GO" id="GO:0005829">
    <property type="term" value="C:cytosol"/>
    <property type="evidence" value="ECO:0007669"/>
    <property type="project" value="TreeGrafter"/>
</dbReference>
<dbReference type="PROSITE" id="PS50075">
    <property type="entry name" value="CARRIER"/>
    <property type="match status" value="2"/>
</dbReference>
<dbReference type="GO" id="GO:0008610">
    <property type="term" value="P:lipid biosynthetic process"/>
    <property type="evidence" value="ECO:0007669"/>
    <property type="project" value="UniProtKB-ARBA"/>
</dbReference>
<dbReference type="InterPro" id="IPR020802">
    <property type="entry name" value="TesA-like"/>
</dbReference>
<dbReference type="CDD" id="cd12116">
    <property type="entry name" value="A_NRPS_Ta1_like"/>
    <property type="match status" value="1"/>
</dbReference>
<dbReference type="InterPro" id="IPR006162">
    <property type="entry name" value="Ppantetheine_attach_site"/>
</dbReference>
<dbReference type="FunFam" id="3.40.50.12780:FF:000012">
    <property type="entry name" value="Non-ribosomal peptide synthetase"/>
    <property type="match status" value="2"/>
</dbReference>
<comment type="similarity">
    <text evidence="2">Belongs to the ATP-dependent AMP-binding enzyme family.</text>
</comment>
<dbReference type="Gene3D" id="3.30.559.30">
    <property type="entry name" value="Nonribosomal peptide synthetase, condensation domain"/>
    <property type="match status" value="1"/>
</dbReference>
<evidence type="ECO:0000256" key="4">
    <source>
        <dbReference type="ARBA" id="ARBA00022553"/>
    </source>
</evidence>
<dbReference type="PANTHER" id="PTHR45527:SF1">
    <property type="entry name" value="FATTY ACID SYNTHASE"/>
    <property type="match status" value="1"/>
</dbReference>
<dbReference type="InterPro" id="IPR036736">
    <property type="entry name" value="ACP-like_sf"/>
</dbReference>
<feature type="domain" description="Carrier" evidence="5">
    <location>
        <begin position="554"/>
        <end position="629"/>
    </location>
</feature>
<dbReference type="GO" id="GO:0043041">
    <property type="term" value="P:amino acid activation for nonribosomal peptide biosynthetic process"/>
    <property type="evidence" value="ECO:0007669"/>
    <property type="project" value="TreeGrafter"/>
</dbReference>
<dbReference type="SUPFAM" id="SSF53474">
    <property type="entry name" value="alpha/beta-Hydrolases"/>
    <property type="match status" value="1"/>
</dbReference>
<sequence length="1988" mass="223187">MNTTSNKLDYQPNLQLDSLMVTNAVRVIQEQDDTETLYTNAFCIHELFEGQVKRTPDAIAVVFEGQQLTYQQLNTKANQLAHYLQKLGVRPEVLVGICIERSLEMVVGLLGILKAGGAYVPLDPAYPQERLGFILEDTKTSIILTTEQLAKNLASHKAQVVCLDSDWEVIAHNSQENLATEVTVENLSYVIYTSGSTGQPKGVMISHRSICNTLYWRQTTFKITEQDKVLQTISFSFDPSVWQIFWPLSFGGQLIMARPGGHSDTAYLVQTIIEQQITIIALVPSVIRVLLEEKGIENCQSLRHVTSGGEALPIELINKFCAYLKLDNVLVNCYGPTEASIDATSWTCQPGTNYIFAPIGRPIANTQIYILNEDLQPVPVGEPGELHIGGIGLARGYLNLPELTDKKFISNPFSNEPGARLYKTGDLARYLPDGNIEFLGRIDHQVKIRGFRIELGEIETTLSQHPVVKQAVVIAREDIAGDKRLVAYIVLNSQPAPTINEWRSFLKQTLPDYMVPSSFVILEDLPLTPNGKVDRRALPAPDAYSILLDTNFVPPSNRTEEILAGIWSKVLGVEQVGIHDNFFELGGHSLLATQVISRIRQALTVNISLRSLFENPTVAGLAVIIDQHQSTDINFQLQTIPKLVNRESIPLSFGQQRMWFWEQLQPGSSIYHTAETLHLQGDLNITVLQQSLDTIVARHEALRTNFIVQDGNPVQVIQPPQTVELLEFNLKDIPVSERLAQIEQLLQQQTQRPFNFASDLMLRSCLLQIDQQEYILLLVMHHIASDGWSTNILWQELASLYQAFISDKPNPLPKLPIQYADYAVWQRQWLTGEILEKQLNYWKQQLADAPPVLELFTNRPRPPIQTYQGESQFFTIPQDLSQSLQTLSRQESVTLFMTLLAAFQTLLYRYSGQEDILVGSAIAGRNHQEIEGLIGFFVNTLALRSDMSGNPSFRELLQRVRHRATEAYHHQDLPFEKLVEELQLKRSLSYHPIFQVMFILQNTSYQDLELPGLTIAPRELNTHKSAFDITLEVLETPKGIKGKIQYNTDIFDAATITRMIEHWQTLLAEIVTNPEQNISALPLLTASEQHQIFVEWNDTKFDYLQDQCIHELFEAQVKRTPHAVAVVFKDQQLTYQQLNTKANQLAHYLQKLGVAPEVLVGICMERSLEMIVGLLGILKAGGAYVPLDPAYPQERLAFMLEDSQLTIVLTQSKLFSRLPSHQGKVVYLDSNWQAIAQQSQENTASKVTPGNLAYTIYTSGSTGKPKGVQILHQAVANFLASMKQEPGLTAADVLLAVTTISFDIAVLELFLPITVGAKVVLASREVAADANQLIKLLAESGATVMQATPATWRMLIAANWQGNQNLKILCGGEAMTRSLANQLLSRNGAVWNMYGPTETTIWSTIYRVEVGDTPILIGKPIANTQIYLIDQNPENQNQSINVVPVGQAGELVIGGVGLARGYLNRPELTNEKFINNPFSKEPGTRLYRTGDLARYLPDGNIELIGRVDNQVKIRGFRIELGEIEATLSQHPIVEQTAVTVREDVPGDKRLVAYIVPSSQPTPTINEWRSFLKQTLPDYMIPSSFVILKDLPLTPNGKVDRRVLPAPEFSRLEPQATYVAPRNAAERQLIQIWEEVLRIQPIGIRDNFFELGGHSLLAVNLFWQIQKTFGQNLPLAILFQSPTVEALAQIICQEQLETNKASAKTTWSSLVPIQPKGSKPPLFCVHGVGGEVLCFRELAMHLGTDQPFYGLQPQGLDGKQPPLTRVEDMAAHYIQEIQTIQPVGPYFLSGYSFGGNVAFEMAQQLHRQGQQVALLVMFDSCRPGYDVRLPFVKRLAQHLNNLLQLGPDYLWQRTQVWRKWSQHLLKSIIYSFKQKSQRYLNVQSYLWDTDRHLEITDANVAAISKYTFQPYPGRAVLFRTDDQLRVNAVGIQYDPQFGWGDIVTGGLDIHRIPGSHFSLLNEPYVQVVAEKLKLYLSQSADAQSGQLIT</sequence>
<evidence type="ECO:0000256" key="3">
    <source>
        <dbReference type="ARBA" id="ARBA00022450"/>
    </source>
</evidence>
<dbReference type="CDD" id="cd19531">
    <property type="entry name" value="LCL_NRPS-like"/>
    <property type="match status" value="1"/>
</dbReference>
<dbReference type="Proteomes" id="UP000715781">
    <property type="component" value="Unassembled WGS sequence"/>
</dbReference>
<dbReference type="Pfam" id="PF13193">
    <property type="entry name" value="AMP-binding_C"/>
    <property type="match status" value="2"/>
</dbReference>
<proteinExistence type="inferred from homology"/>
<dbReference type="GO" id="GO:0044550">
    <property type="term" value="P:secondary metabolite biosynthetic process"/>
    <property type="evidence" value="ECO:0007669"/>
    <property type="project" value="UniProtKB-ARBA"/>
</dbReference>
<comment type="caution">
    <text evidence="6">The sequence shown here is derived from an EMBL/GenBank/DDBJ whole genome shotgun (WGS) entry which is preliminary data.</text>
</comment>
<dbReference type="InterPro" id="IPR023213">
    <property type="entry name" value="CAT-like_dom_sf"/>
</dbReference>
<evidence type="ECO:0000256" key="2">
    <source>
        <dbReference type="ARBA" id="ARBA00006432"/>
    </source>
</evidence>
<dbReference type="EMBL" id="JAHHHN010000002">
    <property type="protein sequence ID" value="MBW4560438.1"/>
    <property type="molecule type" value="Genomic_DNA"/>
</dbReference>
<feature type="domain" description="Carrier" evidence="5">
    <location>
        <begin position="1619"/>
        <end position="1694"/>
    </location>
</feature>
<dbReference type="Gene3D" id="3.40.50.1820">
    <property type="entry name" value="alpha/beta hydrolase"/>
    <property type="match status" value="1"/>
</dbReference>
<dbReference type="FunFam" id="1.10.1200.10:FF:000005">
    <property type="entry name" value="Nonribosomal peptide synthetase 1"/>
    <property type="match status" value="2"/>
</dbReference>
<dbReference type="GO" id="GO:0003824">
    <property type="term" value="F:catalytic activity"/>
    <property type="evidence" value="ECO:0007669"/>
    <property type="project" value="InterPro"/>
</dbReference>
<dbReference type="InterPro" id="IPR025110">
    <property type="entry name" value="AMP-bd_C"/>
</dbReference>
<dbReference type="CDD" id="cd05930">
    <property type="entry name" value="A_NRPS"/>
    <property type="match status" value="1"/>
</dbReference>
<accession>A0A951PW00</accession>
<dbReference type="PROSITE" id="PS00012">
    <property type="entry name" value="PHOSPHOPANTETHEINE"/>
    <property type="match status" value="1"/>
</dbReference>
<dbReference type="FunFam" id="2.30.38.10:FF:000001">
    <property type="entry name" value="Non-ribosomal peptide synthetase PvdI"/>
    <property type="match status" value="2"/>
</dbReference>
<dbReference type="Gene3D" id="2.30.38.10">
    <property type="entry name" value="Luciferase, Domain 3"/>
    <property type="match status" value="2"/>
</dbReference>
<dbReference type="InterPro" id="IPR001242">
    <property type="entry name" value="Condensation_dom"/>
</dbReference>
<comment type="cofactor">
    <cofactor evidence="1">
        <name>pantetheine 4'-phosphate</name>
        <dbReference type="ChEBI" id="CHEBI:47942"/>
    </cofactor>
</comment>